<dbReference type="GO" id="GO:0006749">
    <property type="term" value="P:glutathione metabolic process"/>
    <property type="evidence" value="ECO:0000318"/>
    <property type="project" value="GO_Central"/>
</dbReference>
<sequence>MPCVVEANQCKAIHLSFTKLPLQRVLLSQVCVRVLVAYSTVSLGRYSIYTLINTYTHPSTTIMVGAQEQGLKLLVPRSGVSIYAIRVQMPLAMKGLAYDYLPKDPGCKSDLLLASNPVHKTLPVLIHGGRPVCESLIIMEYLDNAFPGNGASILPADPYRRAVARFWAAYIDNKMFPSCIGILSTAKQQEKADKVEETLAAFGLLEAALAECSKEGEAEAEAPFFGGGSIGFLDIALGCYIPWFEAIGRLAGMPPFLDATRTPKLAAWAGRFRAAEPVIALLTAVDKVEEYITKVLYPKWNVAVTVGN</sequence>
<proteinExistence type="predicted"/>
<keyword evidence="2" id="KW-0808">Transferase</keyword>
<dbReference type="AlphaFoldDB" id="A0A3B6TJ34"/>
<dbReference type="SFLD" id="SFLDS00019">
    <property type="entry name" value="Glutathione_Transferase_(cytos"/>
    <property type="match status" value="1"/>
</dbReference>
<feature type="domain" description="GST N-terminal" evidence="4">
    <location>
        <begin position="71"/>
        <end position="150"/>
    </location>
</feature>
<dbReference type="Gramene" id="TraesKAR7D01G0021170.1">
    <property type="protein sequence ID" value="cds.TraesKAR7D01G0021170.1"/>
    <property type="gene ID" value="TraesKAR7D01G0021170"/>
</dbReference>
<dbReference type="EnsemblPlants" id="TraesCS7D02G050800.1">
    <property type="protein sequence ID" value="TraesCS7D02G050800.1"/>
    <property type="gene ID" value="TraesCS7D02G050800"/>
</dbReference>
<dbReference type="Gramene" id="TraesROB_scaffold_043423_01G000200.1">
    <property type="protein sequence ID" value="TraesROB_scaffold_043423_01G000200.1"/>
    <property type="gene ID" value="TraesROB_scaffold_043423_01G000200"/>
</dbReference>
<dbReference type="PANTHER" id="PTHR11260:SF525">
    <property type="entry name" value="GLUTATHIONE S-TRANSFERASE"/>
    <property type="match status" value="1"/>
</dbReference>
<dbReference type="InterPro" id="IPR045074">
    <property type="entry name" value="GST_C_Tau"/>
</dbReference>
<dbReference type="CDD" id="cd03185">
    <property type="entry name" value="GST_C_Tau"/>
    <property type="match status" value="1"/>
</dbReference>
<dbReference type="GO" id="GO:0004364">
    <property type="term" value="F:glutathione transferase activity"/>
    <property type="evidence" value="ECO:0000318"/>
    <property type="project" value="GO_Central"/>
</dbReference>
<dbReference type="CDD" id="cd03058">
    <property type="entry name" value="GST_N_Tau"/>
    <property type="match status" value="1"/>
</dbReference>
<dbReference type="EC" id="2.5.1.18" evidence="1"/>
<protein>
    <recommendedName>
        <fullName evidence="1">glutathione transferase</fullName>
        <ecNumber evidence="1">2.5.1.18</ecNumber>
    </recommendedName>
</protein>
<dbReference type="InterPro" id="IPR036282">
    <property type="entry name" value="Glutathione-S-Trfase_C_sf"/>
</dbReference>
<dbReference type="Gramene" id="TraesRN7D0100114600.1">
    <property type="protein sequence ID" value="TraesRN7D0100114600.1"/>
    <property type="gene ID" value="TraesRN7D0100114600"/>
</dbReference>
<comment type="catalytic activity">
    <reaction evidence="3">
        <text>RX + glutathione = an S-substituted glutathione + a halide anion + H(+)</text>
        <dbReference type="Rhea" id="RHEA:16437"/>
        <dbReference type="ChEBI" id="CHEBI:15378"/>
        <dbReference type="ChEBI" id="CHEBI:16042"/>
        <dbReference type="ChEBI" id="CHEBI:17792"/>
        <dbReference type="ChEBI" id="CHEBI:57925"/>
        <dbReference type="ChEBI" id="CHEBI:90779"/>
        <dbReference type="EC" id="2.5.1.18"/>
    </reaction>
</comment>
<evidence type="ECO:0000259" key="4">
    <source>
        <dbReference type="PROSITE" id="PS50404"/>
    </source>
</evidence>
<dbReference type="InterPro" id="IPR036249">
    <property type="entry name" value="Thioredoxin-like_sf"/>
</dbReference>
<dbReference type="GO" id="GO:0005737">
    <property type="term" value="C:cytoplasm"/>
    <property type="evidence" value="ECO:0000318"/>
    <property type="project" value="GO_Central"/>
</dbReference>
<evidence type="ECO:0000256" key="3">
    <source>
        <dbReference type="ARBA" id="ARBA00047960"/>
    </source>
</evidence>
<dbReference type="Proteomes" id="UP000019116">
    <property type="component" value="Chromosome 7D"/>
</dbReference>
<evidence type="ECO:0000313" key="7">
    <source>
        <dbReference type="Proteomes" id="UP000019116"/>
    </source>
</evidence>
<accession>A0A3B6TJ34</accession>
<dbReference type="FunFam" id="1.20.1050.10:FF:000016">
    <property type="entry name" value="Glutathione S-transferase U9"/>
    <property type="match status" value="1"/>
</dbReference>
<dbReference type="InterPro" id="IPR010987">
    <property type="entry name" value="Glutathione-S-Trfase_C-like"/>
</dbReference>
<dbReference type="SFLD" id="SFLDG01152">
    <property type="entry name" value="Main.3:_Omega-_and_Tau-like"/>
    <property type="match status" value="1"/>
</dbReference>
<dbReference type="GO" id="GO:0009407">
    <property type="term" value="P:toxin catabolic process"/>
    <property type="evidence" value="ECO:0007669"/>
    <property type="project" value="UniProtKB-ARBA"/>
</dbReference>
<evidence type="ECO:0000256" key="1">
    <source>
        <dbReference type="ARBA" id="ARBA00012452"/>
    </source>
</evidence>
<dbReference type="Gramene" id="TraesCS7D02G050800.1">
    <property type="protein sequence ID" value="TraesCS7D02G050800.1"/>
    <property type="gene ID" value="TraesCS7D02G050800"/>
</dbReference>
<dbReference type="Pfam" id="PF13410">
    <property type="entry name" value="GST_C_2"/>
    <property type="match status" value="1"/>
</dbReference>
<dbReference type="InterPro" id="IPR045073">
    <property type="entry name" value="Omega/Tau-like"/>
</dbReference>
<dbReference type="SFLD" id="SFLDG00358">
    <property type="entry name" value="Main_(cytGST)"/>
    <property type="match status" value="1"/>
</dbReference>
<dbReference type="OMA" id="VEANQCK"/>
<dbReference type="Gene3D" id="3.40.30.10">
    <property type="entry name" value="Glutaredoxin"/>
    <property type="match status" value="1"/>
</dbReference>
<dbReference type="InterPro" id="IPR040079">
    <property type="entry name" value="Glutathione_S-Trfase"/>
</dbReference>
<dbReference type="PANTHER" id="PTHR11260">
    <property type="entry name" value="GLUTATHIONE S-TRANSFERASE, GST, SUPERFAMILY, GST DOMAIN CONTAINING"/>
    <property type="match status" value="1"/>
</dbReference>
<dbReference type="Gramene" id="TraesCLE_scaffold_014922_01G000400.1">
    <property type="protein sequence ID" value="TraesCLE_scaffold_014922_01G000400.1"/>
    <property type="gene ID" value="TraesCLE_scaffold_014922_01G000400"/>
</dbReference>
<dbReference type="InterPro" id="IPR004045">
    <property type="entry name" value="Glutathione_S-Trfase_N"/>
</dbReference>
<dbReference type="Gramene" id="TraesCS7D03G0113000.1">
    <property type="protein sequence ID" value="TraesCS7D03G0113000.1.CDS"/>
    <property type="gene ID" value="TraesCS7D03G0113000"/>
</dbReference>
<dbReference type="SUPFAM" id="SSF52833">
    <property type="entry name" value="Thioredoxin-like"/>
    <property type="match status" value="1"/>
</dbReference>
<dbReference type="Gramene" id="TraesMAC7D03G04278690.1">
    <property type="protein sequence ID" value="TraesMAC7D03G04278690.1"/>
    <property type="gene ID" value="TraesMAC7D03G04278690"/>
</dbReference>
<dbReference type="SUPFAM" id="SSF47616">
    <property type="entry name" value="GST C-terminal domain-like"/>
    <property type="match status" value="1"/>
</dbReference>
<evidence type="ECO:0000313" key="6">
    <source>
        <dbReference type="EnsemblPlants" id="TraesCS7D02G050800.1"/>
    </source>
</evidence>
<dbReference type="KEGG" id="taes:123168658"/>
<organism evidence="6">
    <name type="scientific">Triticum aestivum</name>
    <name type="common">Wheat</name>
    <dbReference type="NCBI Taxonomy" id="4565"/>
    <lineage>
        <taxon>Eukaryota</taxon>
        <taxon>Viridiplantae</taxon>
        <taxon>Streptophyta</taxon>
        <taxon>Embryophyta</taxon>
        <taxon>Tracheophyta</taxon>
        <taxon>Spermatophyta</taxon>
        <taxon>Magnoliopsida</taxon>
        <taxon>Liliopsida</taxon>
        <taxon>Poales</taxon>
        <taxon>Poaceae</taxon>
        <taxon>BOP clade</taxon>
        <taxon>Pooideae</taxon>
        <taxon>Triticodae</taxon>
        <taxon>Triticeae</taxon>
        <taxon>Triticinae</taxon>
        <taxon>Triticum</taxon>
    </lineage>
</organism>
<reference evidence="6" key="2">
    <citation type="submission" date="2018-10" db="UniProtKB">
        <authorList>
            <consortium name="EnsemblPlants"/>
        </authorList>
    </citation>
    <scope>IDENTIFICATION</scope>
</reference>
<reference evidence="6" key="1">
    <citation type="submission" date="2018-08" db="EMBL/GenBank/DDBJ databases">
        <authorList>
            <person name="Rossello M."/>
        </authorList>
    </citation>
    <scope>NUCLEOTIDE SEQUENCE [LARGE SCALE GENOMIC DNA]</scope>
    <source>
        <strain evidence="6">cv. Chinese Spring</strain>
    </source>
</reference>
<dbReference type="SMR" id="A0A3B6TJ34"/>
<dbReference type="GeneID" id="123168658"/>
<dbReference type="Gene3D" id="1.20.1050.10">
    <property type="match status" value="1"/>
</dbReference>
<dbReference type="Gramene" id="TraesLAC7D03G04233330.1">
    <property type="protein sequence ID" value="TraesLAC7D03G04233330.1"/>
    <property type="gene ID" value="TraesLAC7D03G04233330"/>
</dbReference>
<evidence type="ECO:0000259" key="5">
    <source>
        <dbReference type="PROSITE" id="PS50405"/>
    </source>
</evidence>
<dbReference type="OrthoDB" id="4951845at2759"/>
<dbReference type="STRING" id="4565.A0A3B6TJ34"/>
<dbReference type="Pfam" id="PF13417">
    <property type="entry name" value="GST_N_3"/>
    <property type="match status" value="1"/>
</dbReference>
<dbReference type="PaxDb" id="4565-Traes_7DS_B1A1906F8.2"/>
<keyword evidence="7" id="KW-1185">Reference proteome</keyword>
<dbReference type="PROSITE" id="PS50404">
    <property type="entry name" value="GST_NTER"/>
    <property type="match status" value="1"/>
</dbReference>
<feature type="domain" description="GST C-terminal" evidence="5">
    <location>
        <begin position="157"/>
        <end position="295"/>
    </location>
</feature>
<dbReference type="PROSITE" id="PS50405">
    <property type="entry name" value="GST_CTER"/>
    <property type="match status" value="1"/>
</dbReference>
<gene>
    <name evidence="6" type="primary">LOC123168658</name>
</gene>
<dbReference type="Gramene" id="TraesPARA_EIv1.0_2514730.1">
    <property type="protein sequence ID" value="TraesPARA_EIv1.0_2514730.1.CDS"/>
    <property type="gene ID" value="TraesPARA_EIv1.0_2514730"/>
</dbReference>
<dbReference type="Gramene" id="TraesWEE_scaffold_090523_01G000100.1">
    <property type="protein sequence ID" value="TraesWEE_scaffold_090523_01G000100.1"/>
    <property type="gene ID" value="TraesWEE_scaffold_090523_01G000100"/>
</dbReference>
<dbReference type="RefSeq" id="XP_044442465.1">
    <property type="nucleotide sequence ID" value="XM_044586530.1"/>
</dbReference>
<dbReference type="Gramene" id="TraesCAD_scaffold_051632_01G000100.1">
    <property type="protein sequence ID" value="TraesCAD_scaffold_051632_01G000100.1"/>
    <property type="gene ID" value="TraesCAD_scaffold_051632_01G000100"/>
</dbReference>
<evidence type="ECO:0000256" key="2">
    <source>
        <dbReference type="ARBA" id="ARBA00022679"/>
    </source>
</evidence>
<name>A0A3B6TJ34_WHEAT</name>